<feature type="transmembrane region" description="Helical" evidence="8">
    <location>
        <begin position="17"/>
        <end position="36"/>
    </location>
</feature>
<dbReference type="InterPro" id="IPR004090">
    <property type="entry name" value="Chemotax_Me-accpt_rcpt"/>
</dbReference>
<dbReference type="PANTHER" id="PTHR32089:SF119">
    <property type="entry name" value="METHYL-ACCEPTING CHEMOTAXIS PROTEIN CTPL"/>
    <property type="match status" value="1"/>
</dbReference>
<accession>A0A809RWH5</accession>
<protein>
    <submittedName>
        <fullName evidence="10">Methyl-accepting chemotaxis protein MCp</fullName>
    </submittedName>
</protein>
<dbReference type="EMBL" id="AP021857">
    <property type="protein sequence ID" value="BBO20727.1"/>
    <property type="molecule type" value="Genomic_DNA"/>
</dbReference>
<dbReference type="KEGG" id="ddz:DSYM_14260"/>
<evidence type="ECO:0000256" key="2">
    <source>
        <dbReference type="ARBA" id="ARBA00022692"/>
    </source>
</evidence>
<keyword evidence="3 8" id="KW-1133">Transmembrane helix</keyword>
<dbReference type="PROSITE" id="PS50111">
    <property type="entry name" value="CHEMOTAXIS_TRANSDUC_2"/>
    <property type="match status" value="1"/>
</dbReference>
<dbReference type="SUPFAM" id="SSF58104">
    <property type="entry name" value="Methyl-accepting chemotaxis protein (MCP) signaling domain"/>
    <property type="match status" value="1"/>
</dbReference>
<dbReference type="InterPro" id="IPR004089">
    <property type="entry name" value="MCPsignal_dom"/>
</dbReference>
<gene>
    <name evidence="10" type="ORF">DSYM_14260</name>
</gene>
<evidence type="ECO:0000313" key="10">
    <source>
        <dbReference type="EMBL" id="BBO20727.1"/>
    </source>
</evidence>
<evidence type="ECO:0000256" key="3">
    <source>
        <dbReference type="ARBA" id="ARBA00022989"/>
    </source>
</evidence>
<evidence type="ECO:0000256" key="5">
    <source>
        <dbReference type="ARBA" id="ARBA00023224"/>
    </source>
</evidence>
<name>A0A809RWH5_9PROT</name>
<dbReference type="GO" id="GO:0004888">
    <property type="term" value="F:transmembrane signaling receptor activity"/>
    <property type="evidence" value="ECO:0007669"/>
    <property type="project" value="InterPro"/>
</dbReference>
<sequence>MTNGTDKSAEREAGLPWLQAPATGVAGAALLLVAGGPSATHLGLAALLLAVGFGAGRQALGAGRRRLREAGEAAEARQRAAEAERAARDNARGLDALCRSVLPIWARQIDAARRHTEDAITALSGRFAGIAEKLEAAEAAARDAAGGMGHGGMIEILDITRSDLDAITRTLQAAQETKQEMMNDIAYLAGFTGELKKMAVEVGSIAGQTNLLALNAAIEAARAGEAGRGFAVVADAVRKLSTQSGETGKRITEKVEAVNAAIAATLEAADQTARRDEAATHDRDSMVSGILARFSAAAQALGDSSEILRRESSGIRGEVADVLVSLQFQDRVSQMLVHIQSDLEKLDLKVSAAGGEGAAFDAEAWLNELAGSYTMAEQHAVHAGGAEARPQDSEITFF</sequence>
<feature type="domain" description="Methyl-accepting transducer" evidence="9">
    <location>
        <begin position="116"/>
        <end position="344"/>
    </location>
</feature>
<comment type="subcellular location">
    <subcellularLocation>
        <location evidence="1">Membrane</location>
        <topology evidence="1">Multi-pass membrane protein</topology>
    </subcellularLocation>
</comment>
<dbReference type="Proteomes" id="UP000662914">
    <property type="component" value="Chromosome"/>
</dbReference>
<keyword evidence="5 7" id="KW-0807">Transducer</keyword>
<comment type="similarity">
    <text evidence="6">Belongs to the methyl-accepting chemotaxis (MCP) protein family.</text>
</comment>
<evidence type="ECO:0000256" key="1">
    <source>
        <dbReference type="ARBA" id="ARBA00004141"/>
    </source>
</evidence>
<keyword evidence="4 8" id="KW-0472">Membrane</keyword>
<dbReference type="Pfam" id="PF00015">
    <property type="entry name" value="MCPsignal"/>
    <property type="match status" value="1"/>
</dbReference>
<evidence type="ECO:0000256" key="7">
    <source>
        <dbReference type="PROSITE-ProRule" id="PRU00284"/>
    </source>
</evidence>
<dbReference type="PRINTS" id="PR00260">
    <property type="entry name" value="CHEMTRNSDUCR"/>
</dbReference>
<evidence type="ECO:0000256" key="8">
    <source>
        <dbReference type="SAM" id="Phobius"/>
    </source>
</evidence>
<feature type="transmembrane region" description="Helical" evidence="8">
    <location>
        <begin position="42"/>
        <end position="60"/>
    </location>
</feature>
<dbReference type="SMART" id="SM00283">
    <property type="entry name" value="MA"/>
    <property type="match status" value="1"/>
</dbReference>
<evidence type="ECO:0000256" key="6">
    <source>
        <dbReference type="ARBA" id="ARBA00029447"/>
    </source>
</evidence>
<proteinExistence type="inferred from homology"/>
<dbReference type="GO" id="GO:0007165">
    <property type="term" value="P:signal transduction"/>
    <property type="evidence" value="ECO:0007669"/>
    <property type="project" value="UniProtKB-KW"/>
</dbReference>
<dbReference type="PANTHER" id="PTHR32089">
    <property type="entry name" value="METHYL-ACCEPTING CHEMOTAXIS PROTEIN MCPB"/>
    <property type="match status" value="1"/>
</dbReference>
<dbReference type="GO" id="GO:0016020">
    <property type="term" value="C:membrane"/>
    <property type="evidence" value="ECO:0007669"/>
    <property type="project" value="UniProtKB-SubCell"/>
</dbReference>
<organism evidence="10 11">
    <name type="scientific">Candidatus Desulfobacillus denitrificans</name>
    <dbReference type="NCBI Taxonomy" id="2608985"/>
    <lineage>
        <taxon>Bacteria</taxon>
        <taxon>Pseudomonadati</taxon>
        <taxon>Pseudomonadota</taxon>
        <taxon>Betaproteobacteria</taxon>
        <taxon>Candidatus Desulfobacillus</taxon>
    </lineage>
</organism>
<dbReference type="GO" id="GO:0006935">
    <property type="term" value="P:chemotaxis"/>
    <property type="evidence" value="ECO:0007669"/>
    <property type="project" value="InterPro"/>
</dbReference>
<keyword evidence="2 8" id="KW-0812">Transmembrane</keyword>
<dbReference type="Gene3D" id="1.10.287.950">
    <property type="entry name" value="Methyl-accepting chemotaxis protein"/>
    <property type="match status" value="1"/>
</dbReference>
<evidence type="ECO:0000313" key="11">
    <source>
        <dbReference type="Proteomes" id="UP000662914"/>
    </source>
</evidence>
<reference evidence="10" key="1">
    <citation type="journal article" name="DNA Res.">
        <title>The physiological potential of anammox bacteria as revealed by their core genome structure.</title>
        <authorList>
            <person name="Okubo T."/>
            <person name="Toyoda A."/>
            <person name="Fukuhara K."/>
            <person name="Uchiyama I."/>
            <person name="Harigaya Y."/>
            <person name="Kuroiwa M."/>
            <person name="Suzuki T."/>
            <person name="Murakami Y."/>
            <person name="Suwa Y."/>
            <person name="Takami H."/>
        </authorList>
    </citation>
    <scope>NUCLEOTIDE SEQUENCE</scope>
    <source>
        <strain evidence="10">317325-3</strain>
    </source>
</reference>
<evidence type="ECO:0000259" key="9">
    <source>
        <dbReference type="PROSITE" id="PS50111"/>
    </source>
</evidence>
<evidence type="ECO:0000256" key="4">
    <source>
        <dbReference type="ARBA" id="ARBA00023136"/>
    </source>
</evidence>
<dbReference type="AlphaFoldDB" id="A0A809RWH5"/>